<evidence type="ECO:0000259" key="5">
    <source>
        <dbReference type="PROSITE" id="PS50072"/>
    </source>
</evidence>
<comment type="function">
    <text evidence="4">PPIases accelerate the folding of proteins. It catalyzes the cis-trans isomerization of proline imidic peptide bonds in oligopeptides.</text>
</comment>
<dbReference type="Gene3D" id="2.40.100.10">
    <property type="entry name" value="Cyclophilin-like"/>
    <property type="match status" value="1"/>
</dbReference>
<organism evidence="6 7">
    <name type="scientific">Paraferrimonas haliotis</name>
    <dbReference type="NCBI Taxonomy" id="2013866"/>
    <lineage>
        <taxon>Bacteria</taxon>
        <taxon>Pseudomonadati</taxon>
        <taxon>Pseudomonadota</taxon>
        <taxon>Gammaproteobacteria</taxon>
        <taxon>Alteromonadales</taxon>
        <taxon>Ferrimonadaceae</taxon>
        <taxon>Paraferrimonas</taxon>
    </lineage>
</organism>
<dbReference type="Proteomes" id="UP001157439">
    <property type="component" value="Unassembled WGS sequence"/>
</dbReference>
<evidence type="ECO:0000256" key="4">
    <source>
        <dbReference type="RuleBase" id="RU363019"/>
    </source>
</evidence>
<protein>
    <recommendedName>
        <fullName evidence="4">Peptidyl-prolyl cis-trans isomerase</fullName>
        <shortName evidence="4">PPIase</shortName>
        <ecNumber evidence="4">5.2.1.8</ecNumber>
    </recommendedName>
</protein>
<sequence length="234" mass="24961">MKKSLLCLAVLVLAGCGSEDDPFDPNACNYAPLTINPSQATLASPDAGSYFDSLGSTPISKADFSQDICYDLETTAGTITLALDQTNAPVTTANFQGYADSSFYEDTLFHRVISDFMIQGGGYISGLERKPTDAPIINEASNGLKNERGTIAMARTSDPDSATSQFFINHVDNPDLDYIEGESHGYAVFGQVVAGMDIVDSIAGQRTYAVCGFRDVPVTPVFIKSVEVVNCPVP</sequence>
<dbReference type="PROSITE" id="PS51257">
    <property type="entry name" value="PROKAR_LIPOPROTEIN"/>
    <property type="match status" value="1"/>
</dbReference>
<dbReference type="AlphaFoldDB" id="A0AA37TNM2"/>
<dbReference type="PRINTS" id="PR00153">
    <property type="entry name" value="CSAPPISMRASE"/>
</dbReference>
<keyword evidence="3 4" id="KW-0413">Isomerase</keyword>
<dbReference type="EMBL" id="BSPO01000002">
    <property type="protein sequence ID" value="GLS82988.1"/>
    <property type="molecule type" value="Genomic_DNA"/>
</dbReference>
<accession>A0AA37TNM2</accession>
<evidence type="ECO:0000256" key="1">
    <source>
        <dbReference type="ARBA" id="ARBA00007365"/>
    </source>
</evidence>
<dbReference type="SUPFAM" id="SSF50891">
    <property type="entry name" value="Cyclophilin-like"/>
    <property type="match status" value="1"/>
</dbReference>
<dbReference type="PROSITE" id="PS00170">
    <property type="entry name" value="CSA_PPIASE_1"/>
    <property type="match status" value="1"/>
</dbReference>
<dbReference type="InterPro" id="IPR002130">
    <property type="entry name" value="Cyclophilin-type_PPIase_dom"/>
</dbReference>
<gene>
    <name evidence="6" type="ORF">GCM10007894_09650</name>
</gene>
<keyword evidence="7" id="KW-1185">Reference proteome</keyword>
<evidence type="ECO:0000313" key="6">
    <source>
        <dbReference type="EMBL" id="GLS82988.1"/>
    </source>
</evidence>
<keyword evidence="2 4" id="KW-0697">Rotamase</keyword>
<dbReference type="RefSeq" id="WP_095499963.1">
    <property type="nucleotide sequence ID" value="NZ_BSPO01000002.1"/>
</dbReference>
<dbReference type="InterPro" id="IPR044665">
    <property type="entry name" value="E_coli_cyclophilin_A-like"/>
</dbReference>
<dbReference type="GO" id="GO:0003755">
    <property type="term" value="F:peptidyl-prolyl cis-trans isomerase activity"/>
    <property type="evidence" value="ECO:0007669"/>
    <property type="project" value="UniProtKB-UniRule"/>
</dbReference>
<comment type="similarity">
    <text evidence="1 4">Belongs to the cyclophilin-type PPIase family.</text>
</comment>
<name>A0AA37TNM2_9GAMM</name>
<comment type="caution">
    <text evidence="6">The sequence shown here is derived from an EMBL/GenBank/DDBJ whole genome shotgun (WGS) entry which is preliminary data.</text>
</comment>
<reference evidence="6 7" key="1">
    <citation type="journal article" date="2014" name="Int. J. Syst. Evol. Microbiol.">
        <title>Complete genome sequence of Corynebacterium casei LMG S-19264T (=DSM 44701T), isolated from a smear-ripened cheese.</title>
        <authorList>
            <consortium name="US DOE Joint Genome Institute (JGI-PGF)"/>
            <person name="Walter F."/>
            <person name="Albersmeier A."/>
            <person name="Kalinowski J."/>
            <person name="Ruckert C."/>
        </authorList>
    </citation>
    <scope>NUCLEOTIDE SEQUENCE [LARGE SCALE GENOMIC DNA]</scope>
    <source>
        <strain evidence="6 7">NBRC 112785</strain>
    </source>
</reference>
<evidence type="ECO:0000313" key="7">
    <source>
        <dbReference type="Proteomes" id="UP001157439"/>
    </source>
</evidence>
<evidence type="ECO:0000256" key="2">
    <source>
        <dbReference type="ARBA" id="ARBA00023110"/>
    </source>
</evidence>
<dbReference type="EC" id="5.2.1.8" evidence="4"/>
<dbReference type="InterPro" id="IPR029000">
    <property type="entry name" value="Cyclophilin-like_dom_sf"/>
</dbReference>
<comment type="catalytic activity">
    <reaction evidence="4">
        <text>[protein]-peptidylproline (omega=180) = [protein]-peptidylproline (omega=0)</text>
        <dbReference type="Rhea" id="RHEA:16237"/>
        <dbReference type="Rhea" id="RHEA-COMP:10747"/>
        <dbReference type="Rhea" id="RHEA-COMP:10748"/>
        <dbReference type="ChEBI" id="CHEBI:83833"/>
        <dbReference type="ChEBI" id="CHEBI:83834"/>
        <dbReference type="EC" id="5.2.1.8"/>
    </reaction>
</comment>
<dbReference type="InterPro" id="IPR020892">
    <property type="entry name" value="Cyclophilin-type_PPIase_CS"/>
</dbReference>
<dbReference type="PROSITE" id="PS50072">
    <property type="entry name" value="CSA_PPIASE_2"/>
    <property type="match status" value="1"/>
</dbReference>
<proteinExistence type="inferred from homology"/>
<dbReference type="GO" id="GO:0006457">
    <property type="term" value="P:protein folding"/>
    <property type="evidence" value="ECO:0007669"/>
    <property type="project" value="InterPro"/>
</dbReference>
<evidence type="ECO:0000256" key="3">
    <source>
        <dbReference type="ARBA" id="ARBA00023235"/>
    </source>
</evidence>
<dbReference type="Pfam" id="PF00160">
    <property type="entry name" value="Pro_isomerase"/>
    <property type="match status" value="1"/>
</dbReference>
<feature type="domain" description="PPIase cyclophilin-type" evidence="5">
    <location>
        <begin position="73"/>
        <end position="228"/>
    </location>
</feature>
<dbReference type="PANTHER" id="PTHR43246">
    <property type="entry name" value="PEPTIDYL-PROLYL CIS-TRANS ISOMERASE CYP38, CHLOROPLASTIC"/>
    <property type="match status" value="1"/>
</dbReference>